<protein>
    <recommendedName>
        <fullName evidence="12">dITP/XTP pyrophosphatase</fullName>
        <ecNumber evidence="11">3.6.1.66</ecNumber>
    </recommendedName>
    <alternativeName>
        <fullName evidence="13">Non-canonical purine NTP pyrophosphatase</fullName>
    </alternativeName>
    <alternativeName>
        <fullName evidence="14">Non-standard purine NTP pyrophosphatase</fullName>
    </alternativeName>
    <alternativeName>
        <fullName evidence="16">Nucleoside-triphosphate diphosphatase</fullName>
    </alternativeName>
    <alternativeName>
        <fullName evidence="15">Nucleoside-triphosphate pyrophosphatase</fullName>
    </alternativeName>
</protein>
<dbReference type="HAMAP" id="MF_01405">
    <property type="entry name" value="Non_canon_purine_NTPase"/>
    <property type="match status" value="1"/>
</dbReference>
<evidence type="ECO:0000256" key="2">
    <source>
        <dbReference type="ARBA" id="ARBA00008023"/>
    </source>
</evidence>
<evidence type="ECO:0000256" key="14">
    <source>
        <dbReference type="ARBA" id="ARBA00078805"/>
    </source>
</evidence>
<dbReference type="GO" id="GO:0009146">
    <property type="term" value="P:purine nucleoside triphosphate catabolic process"/>
    <property type="evidence" value="ECO:0007669"/>
    <property type="project" value="UniProtKB-ARBA"/>
</dbReference>
<evidence type="ECO:0000256" key="16">
    <source>
        <dbReference type="ARBA" id="ARBA00083635"/>
    </source>
</evidence>
<dbReference type="GO" id="GO:0000166">
    <property type="term" value="F:nucleotide binding"/>
    <property type="evidence" value="ECO:0007669"/>
    <property type="project" value="UniProtKB-KW"/>
</dbReference>
<keyword evidence="6" id="KW-0378">Hydrolase</keyword>
<evidence type="ECO:0000256" key="9">
    <source>
        <dbReference type="ARBA" id="ARBA00051875"/>
    </source>
</evidence>
<dbReference type="PANTHER" id="PTHR11067:SF9">
    <property type="entry name" value="INOSINE TRIPHOSPHATE PYROPHOSPHATASE"/>
    <property type="match status" value="1"/>
</dbReference>
<evidence type="ECO:0000256" key="6">
    <source>
        <dbReference type="ARBA" id="ARBA00022801"/>
    </source>
</evidence>
<name>A0A381NFG3_9ZZZZ</name>
<keyword evidence="7" id="KW-0460">Magnesium</keyword>
<dbReference type="EMBL" id="UINC01000324">
    <property type="protein sequence ID" value="SUZ53305.1"/>
    <property type="molecule type" value="Genomic_DNA"/>
</dbReference>
<dbReference type="InterPro" id="IPR020922">
    <property type="entry name" value="dITP/XTP_pyrophosphatase"/>
</dbReference>
<dbReference type="InterPro" id="IPR002637">
    <property type="entry name" value="RdgB/HAM1"/>
</dbReference>
<evidence type="ECO:0000256" key="8">
    <source>
        <dbReference type="ARBA" id="ARBA00023080"/>
    </source>
</evidence>
<dbReference type="EC" id="3.6.1.66" evidence="11"/>
<dbReference type="GO" id="GO:0005829">
    <property type="term" value="C:cytosol"/>
    <property type="evidence" value="ECO:0007669"/>
    <property type="project" value="TreeGrafter"/>
</dbReference>
<dbReference type="PANTHER" id="PTHR11067">
    <property type="entry name" value="INOSINE TRIPHOSPHATE PYROPHOSPHATASE/HAM1 PROTEIN"/>
    <property type="match status" value="1"/>
</dbReference>
<dbReference type="FunFam" id="3.90.950.10:FF:000001">
    <property type="entry name" value="dITP/XTP pyrophosphatase"/>
    <property type="match status" value="1"/>
</dbReference>
<dbReference type="GO" id="GO:0017111">
    <property type="term" value="F:ribonucleoside triphosphate phosphatase activity"/>
    <property type="evidence" value="ECO:0007669"/>
    <property type="project" value="InterPro"/>
</dbReference>
<evidence type="ECO:0000256" key="13">
    <source>
        <dbReference type="ARBA" id="ARBA00075987"/>
    </source>
</evidence>
<organism evidence="17">
    <name type="scientific">marine metagenome</name>
    <dbReference type="NCBI Taxonomy" id="408172"/>
    <lineage>
        <taxon>unclassified sequences</taxon>
        <taxon>metagenomes</taxon>
        <taxon>ecological metagenomes</taxon>
    </lineage>
</organism>
<dbReference type="Pfam" id="PF01725">
    <property type="entry name" value="Ham1p_like"/>
    <property type="match status" value="1"/>
</dbReference>
<dbReference type="GO" id="GO:0036220">
    <property type="term" value="F:ITP diphosphatase activity"/>
    <property type="evidence" value="ECO:0007669"/>
    <property type="project" value="UniProtKB-EC"/>
</dbReference>
<evidence type="ECO:0000256" key="5">
    <source>
        <dbReference type="ARBA" id="ARBA00022741"/>
    </source>
</evidence>
<comment type="catalytic activity">
    <reaction evidence="9">
        <text>dITP + H2O = dIMP + diphosphate + H(+)</text>
        <dbReference type="Rhea" id="RHEA:28342"/>
        <dbReference type="ChEBI" id="CHEBI:15377"/>
        <dbReference type="ChEBI" id="CHEBI:15378"/>
        <dbReference type="ChEBI" id="CHEBI:33019"/>
        <dbReference type="ChEBI" id="CHEBI:61194"/>
        <dbReference type="ChEBI" id="CHEBI:61382"/>
        <dbReference type="EC" id="3.6.1.66"/>
    </reaction>
</comment>
<sequence length="205" mass="22510">MMFRRQTLVLATHNPDKQAEMNAVLSDLGLDVIGLDQYPEIDDIPENGTTLLENALIKARAVHLKTGFPALADDTGLEVDALHGAPGVYSARFAGEDATYQDNVKKLLSVMAGVSRQNRTARFRTVVALIDSDTELWTEGIIEGLITRDQRGAGGFGYDPIFEAADTGKTFSEMSAAQKNEISHRARALQKMRKKLITVFEEKGE</sequence>
<evidence type="ECO:0000256" key="12">
    <source>
        <dbReference type="ARBA" id="ARBA00071289"/>
    </source>
</evidence>
<comment type="subunit">
    <text evidence="3">Homodimer.</text>
</comment>
<dbReference type="GO" id="GO:0046872">
    <property type="term" value="F:metal ion binding"/>
    <property type="evidence" value="ECO:0007669"/>
    <property type="project" value="UniProtKB-KW"/>
</dbReference>
<keyword evidence="8" id="KW-0546">Nucleotide metabolism</keyword>
<evidence type="ECO:0000256" key="11">
    <source>
        <dbReference type="ARBA" id="ARBA00066468"/>
    </source>
</evidence>
<proteinExistence type="inferred from homology"/>
<dbReference type="Gene3D" id="3.90.950.10">
    <property type="match status" value="1"/>
</dbReference>
<dbReference type="SUPFAM" id="SSF52972">
    <property type="entry name" value="ITPase-like"/>
    <property type="match status" value="1"/>
</dbReference>
<accession>A0A381NFG3</accession>
<dbReference type="GO" id="GO:0036222">
    <property type="term" value="F:XTP diphosphatase activity"/>
    <property type="evidence" value="ECO:0007669"/>
    <property type="project" value="UniProtKB-ARBA"/>
</dbReference>
<evidence type="ECO:0000256" key="10">
    <source>
        <dbReference type="ARBA" id="ARBA00052017"/>
    </source>
</evidence>
<evidence type="ECO:0000256" key="4">
    <source>
        <dbReference type="ARBA" id="ARBA00022723"/>
    </source>
</evidence>
<reference evidence="17" key="1">
    <citation type="submission" date="2018-05" db="EMBL/GenBank/DDBJ databases">
        <authorList>
            <person name="Lanie J.A."/>
            <person name="Ng W.-L."/>
            <person name="Kazmierczak K.M."/>
            <person name="Andrzejewski T.M."/>
            <person name="Davidsen T.M."/>
            <person name="Wayne K.J."/>
            <person name="Tettelin H."/>
            <person name="Glass J.I."/>
            <person name="Rusch D."/>
            <person name="Podicherti R."/>
            <person name="Tsui H.-C.T."/>
            <person name="Winkler M.E."/>
        </authorList>
    </citation>
    <scope>NUCLEOTIDE SEQUENCE</scope>
</reference>
<dbReference type="GO" id="GO:0035870">
    <property type="term" value="F:dITP diphosphatase activity"/>
    <property type="evidence" value="ECO:0007669"/>
    <property type="project" value="UniProtKB-ARBA"/>
</dbReference>
<evidence type="ECO:0000313" key="17">
    <source>
        <dbReference type="EMBL" id="SUZ53305.1"/>
    </source>
</evidence>
<evidence type="ECO:0000256" key="7">
    <source>
        <dbReference type="ARBA" id="ARBA00022842"/>
    </source>
</evidence>
<evidence type="ECO:0000256" key="3">
    <source>
        <dbReference type="ARBA" id="ARBA00011738"/>
    </source>
</evidence>
<keyword evidence="5" id="KW-0547">Nucleotide-binding</keyword>
<comment type="cofactor">
    <cofactor evidence="1">
        <name>Mg(2+)</name>
        <dbReference type="ChEBI" id="CHEBI:18420"/>
    </cofactor>
</comment>
<gene>
    <name evidence="17" type="ORF">METZ01_LOCUS6159</name>
</gene>
<dbReference type="NCBIfam" id="TIGR00042">
    <property type="entry name" value="RdgB/HAM1 family non-canonical purine NTP pyrophosphatase"/>
    <property type="match status" value="1"/>
</dbReference>
<comment type="catalytic activity">
    <reaction evidence="10">
        <text>XTP + H2O = XMP + diphosphate + H(+)</text>
        <dbReference type="Rhea" id="RHEA:28610"/>
        <dbReference type="ChEBI" id="CHEBI:15377"/>
        <dbReference type="ChEBI" id="CHEBI:15378"/>
        <dbReference type="ChEBI" id="CHEBI:33019"/>
        <dbReference type="ChEBI" id="CHEBI:57464"/>
        <dbReference type="ChEBI" id="CHEBI:61314"/>
        <dbReference type="EC" id="3.6.1.66"/>
    </reaction>
</comment>
<keyword evidence="4" id="KW-0479">Metal-binding</keyword>
<comment type="similarity">
    <text evidence="2">Belongs to the HAM1 NTPase family.</text>
</comment>
<evidence type="ECO:0000256" key="1">
    <source>
        <dbReference type="ARBA" id="ARBA00001946"/>
    </source>
</evidence>
<dbReference type="AlphaFoldDB" id="A0A381NFG3"/>
<dbReference type="GO" id="GO:0009117">
    <property type="term" value="P:nucleotide metabolic process"/>
    <property type="evidence" value="ECO:0007669"/>
    <property type="project" value="UniProtKB-KW"/>
</dbReference>
<evidence type="ECO:0000256" key="15">
    <source>
        <dbReference type="ARBA" id="ARBA00083186"/>
    </source>
</evidence>
<dbReference type="InterPro" id="IPR029001">
    <property type="entry name" value="ITPase-like_fam"/>
</dbReference>
<dbReference type="CDD" id="cd00515">
    <property type="entry name" value="HAM1"/>
    <property type="match status" value="1"/>
</dbReference>